<feature type="region of interest" description="Disordered" evidence="1">
    <location>
        <begin position="330"/>
        <end position="451"/>
    </location>
</feature>
<dbReference type="PANTHER" id="PTHR47842:SF3">
    <property type="entry name" value="DUF676 DOMAIN-CONTAINING PROTEIN"/>
    <property type="match status" value="1"/>
</dbReference>
<feature type="region of interest" description="Disordered" evidence="1">
    <location>
        <begin position="11"/>
        <end position="32"/>
    </location>
</feature>
<dbReference type="Pfam" id="PF12697">
    <property type="entry name" value="Abhydrolase_6"/>
    <property type="match status" value="1"/>
</dbReference>
<feature type="compositionally biased region" description="Low complexity" evidence="1">
    <location>
        <begin position="409"/>
        <end position="434"/>
    </location>
</feature>
<dbReference type="PANTHER" id="PTHR47842">
    <property type="entry name" value="EXPRESSED PROTEIN"/>
    <property type="match status" value="1"/>
</dbReference>
<dbReference type="AlphaFoldDB" id="A0A3N4I7D5"/>
<feature type="compositionally biased region" description="Low complexity" evidence="1">
    <location>
        <begin position="378"/>
        <end position="401"/>
    </location>
</feature>
<keyword evidence="4" id="KW-1185">Reference proteome</keyword>
<evidence type="ECO:0000313" key="4">
    <source>
        <dbReference type="Proteomes" id="UP000275078"/>
    </source>
</evidence>
<dbReference type="InterPro" id="IPR029058">
    <property type="entry name" value="AB_hydrolase_fold"/>
</dbReference>
<proteinExistence type="predicted"/>
<dbReference type="EMBL" id="ML119680">
    <property type="protein sequence ID" value="RPA81387.1"/>
    <property type="molecule type" value="Genomic_DNA"/>
</dbReference>
<dbReference type="SUPFAM" id="SSF53474">
    <property type="entry name" value="alpha/beta-Hydrolases"/>
    <property type="match status" value="1"/>
</dbReference>
<gene>
    <name evidence="3" type="ORF">BJ508DRAFT_414822</name>
</gene>
<feature type="region of interest" description="Disordered" evidence="1">
    <location>
        <begin position="261"/>
        <end position="284"/>
    </location>
</feature>
<dbReference type="STRING" id="1160509.A0A3N4I7D5"/>
<dbReference type="Proteomes" id="UP000275078">
    <property type="component" value="Unassembled WGS sequence"/>
</dbReference>
<evidence type="ECO:0000313" key="3">
    <source>
        <dbReference type="EMBL" id="RPA81387.1"/>
    </source>
</evidence>
<feature type="compositionally biased region" description="Polar residues" evidence="1">
    <location>
        <begin position="11"/>
        <end position="23"/>
    </location>
</feature>
<accession>A0A3N4I7D5</accession>
<dbReference type="Gene3D" id="3.40.50.1820">
    <property type="entry name" value="alpha/beta hydrolase"/>
    <property type="match status" value="1"/>
</dbReference>
<evidence type="ECO:0000256" key="1">
    <source>
        <dbReference type="SAM" id="MobiDB-lite"/>
    </source>
</evidence>
<evidence type="ECO:0000259" key="2">
    <source>
        <dbReference type="Pfam" id="PF12697"/>
    </source>
</evidence>
<name>A0A3N4I7D5_ASCIM</name>
<feature type="compositionally biased region" description="Pro residues" evidence="1">
    <location>
        <begin position="341"/>
        <end position="373"/>
    </location>
</feature>
<feature type="domain" description="AB hydrolase-1" evidence="2">
    <location>
        <begin position="93"/>
        <end position="232"/>
    </location>
</feature>
<organism evidence="3 4">
    <name type="scientific">Ascobolus immersus RN42</name>
    <dbReference type="NCBI Taxonomy" id="1160509"/>
    <lineage>
        <taxon>Eukaryota</taxon>
        <taxon>Fungi</taxon>
        <taxon>Dikarya</taxon>
        <taxon>Ascomycota</taxon>
        <taxon>Pezizomycotina</taxon>
        <taxon>Pezizomycetes</taxon>
        <taxon>Pezizales</taxon>
        <taxon>Ascobolaceae</taxon>
        <taxon>Ascobolus</taxon>
    </lineage>
</organism>
<protein>
    <recommendedName>
        <fullName evidence="2">AB hydrolase-1 domain-containing protein</fullName>
    </recommendedName>
</protein>
<dbReference type="InterPro" id="IPR000073">
    <property type="entry name" value="AB_hydrolase_1"/>
</dbReference>
<dbReference type="OrthoDB" id="3248508at2759"/>
<sequence>MASINTYFDIQNRNTGHDGTTPQPNSPIPSPGLNRRTLLLVYVHGFMGSNVSFQNFPQHLQHILSVKLQDVRDVQTKIYPTFKTKDKIDVAVEGISRWLTRFENDHTDVVLVGHSMGGLVTAELALKQHRHYPNYPQHRILGLLCIDVPFYGLHPGIVPSGLASIFKPPPPPSVAEPLLAPRSQPFLKKAFNFIKKYSDDLPKATARLVTSHLEFGGALGDWKGLYGRWKSIVELEEGRRWIAEAGRTHVVNYYTVSLGDRPSELEEAEDEENRFPPPPPTGTVVDGVEDEDIDLQTAVKRTNTTLLEVAAAEDGTPARDGPVLSPQKEAFVDGEASAEPTRPPPRPPKISVSEPPPTTTTIPRPVPPIPNKPPYLRATPSNSTTATPPIPHSSTPTDTPTSVPPIPHSLSASSLERTSSKASEASASDTASTSKKSKPKKPRKFCLLPPKSPERDRIWVPHYIYSHSEVTAHCAVFLVDADDGGARYQGLLDDVAERIEGWVADQIAV</sequence>
<feature type="compositionally biased region" description="Basic residues" evidence="1">
    <location>
        <begin position="435"/>
        <end position="444"/>
    </location>
</feature>
<reference evidence="3 4" key="1">
    <citation type="journal article" date="2018" name="Nat. Ecol. Evol.">
        <title>Pezizomycetes genomes reveal the molecular basis of ectomycorrhizal truffle lifestyle.</title>
        <authorList>
            <person name="Murat C."/>
            <person name="Payen T."/>
            <person name="Noel B."/>
            <person name="Kuo A."/>
            <person name="Morin E."/>
            <person name="Chen J."/>
            <person name="Kohler A."/>
            <person name="Krizsan K."/>
            <person name="Balestrini R."/>
            <person name="Da Silva C."/>
            <person name="Montanini B."/>
            <person name="Hainaut M."/>
            <person name="Levati E."/>
            <person name="Barry K.W."/>
            <person name="Belfiori B."/>
            <person name="Cichocki N."/>
            <person name="Clum A."/>
            <person name="Dockter R.B."/>
            <person name="Fauchery L."/>
            <person name="Guy J."/>
            <person name="Iotti M."/>
            <person name="Le Tacon F."/>
            <person name="Lindquist E.A."/>
            <person name="Lipzen A."/>
            <person name="Malagnac F."/>
            <person name="Mello A."/>
            <person name="Molinier V."/>
            <person name="Miyauchi S."/>
            <person name="Poulain J."/>
            <person name="Riccioni C."/>
            <person name="Rubini A."/>
            <person name="Sitrit Y."/>
            <person name="Splivallo R."/>
            <person name="Traeger S."/>
            <person name="Wang M."/>
            <person name="Zifcakova L."/>
            <person name="Wipf D."/>
            <person name="Zambonelli A."/>
            <person name="Paolocci F."/>
            <person name="Nowrousian M."/>
            <person name="Ottonello S."/>
            <person name="Baldrian P."/>
            <person name="Spatafora J.W."/>
            <person name="Henrissat B."/>
            <person name="Nagy L.G."/>
            <person name="Aury J.M."/>
            <person name="Wincker P."/>
            <person name="Grigoriev I.V."/>
            <person name="Bonfante P."/>
            <person name="Martin F.M."/>
        </authorList>
    </citation>
    <scope>NUCLEOTIDE SEQUENCE [LARGE SCALE GENOMIC DNA]</scope>
    <source>
        <strain evidence="3 4">RN42</strain>
    </source>
</reference>